<dbReference type="InterPro" id="IPR011990">
    <property type="entry name" value="TPR-like_helical_dom_sf"/>
</dbReference>
<feature type="repeat" description="TPR" evidence="1">
    <location>
        <begin position="237"/>
        <end position="270"/>
    </location>
</feature>
<dbReference type="EMBL" id="AKJY01000003">
    <property type="protein sequence ID" value="EJL75795.1"/>
    <property type="molecule type" value="Genomic_DNA"/>
</dbReference>
<keyword evidence="1" id="KW-0802">TPR repeat</keyword>
<keyword evidence="2" id="KW-1133">Transmembrane helix</keyword>
<feature type="transmembrane region" description="Helical" evidence="2">
    <location>
        <begin position="337"/>
        <end position="356"/>
    </location>
</feature>
<dbReference type="InterPro" id="IPR016032">
    <property type="entry name" value="Sig_transdc_resp-reg_C-effctor"/>
</dbReference>
<keyword evidence="4" id="KW-1185">Reference proteome</keyword>
<organism evidence="3 4">
    <name type="scientific">Chryseobacterium populi</name>
    <dbReference type="NCBI Taxonomy" id="1144316"/>
    <lineage>
        <taxon>Bacteria</taxon>
        <taxon>Pseudomonadati</taxon>
        <taxon>Bacteroidota</taxon>
        <taxon>Flavobacteriia</taxon>
        <taxon>Flavobacteriales</taxon>
        <taxon>Weeksellaceae</taxon>
        <taxon>Chryseobacterium group</taxon>
        <taxon>Chryseobacterium</taxon>
    </lineage>
</organism>
<dbReference type="PATRIC" id="fig|1144316.3.peg.189"/>
<protein>
    <submittedName>
        <fullName evidence="3">Transcriptional regulator, luxR family</fullName>
    </submittedName>
</protein>
<dbReference type="GO" id="GO:0006355">
    <property type="term" value="P:regulation of DNA-templated transcription"/>
    <property type="evidence" value="ECO:0007669"/>
    <property type="project" value="InterPro"/>
</dbReference>
<dbReference type="OrthoDB" id="1452766at2"/>
<evidence type="ECO:0000313" key="4">
    <source>
        <dbReference type="Proteomes" id="UP000007509"/>
    </source>
</evidence>
<proteinExistence type="predicted"/>
<keyword evidence="2" id="KW-0812">Transmembrane</keyword>
<keyword evidence="2" id="KW-0472">Membrane</keyword>
<gene>
    <name evidence="3" type="ORF">PMI13_00190</name>
</gene>
<dbReference type="Proteomes" id="UP000007509">
    <property type="component" value="Unassembled WGS sequence"/>
</dbReference>
<accession>J2K6E9</accession>
<sequence length="467" mass="54900">MTEKVVQLLSFFSLFFSLTGYSQNKKEEFKNQVMLNSKIFNTNIDKAYHQLDSLLYDARALKDSISELKLLDRKCRYFYSKNMMDSLIILSEKLQKKSNEYNIPYFEAMSNIYMAETYSVNKFYDKAIYYLNSAYKILQEDKTGSEKIFYAKANVLNSFANVYLDKNDPKSAAKKIYQQIKSGSEIKDPKKLASFQYLNYSNLSNIYIQYNSDSAYYYANKSINIKPATIAEDKSMITNYTVIGEVYKQKKNYPNSIKYFHKALTASKKNGIELNMNNVYEALKEIYLKTGRKDSVIFYKNKIEQYDLQVLESKYNSLQEVINKDKKEEDESSSKNLLLWSILLGVSIIVLMITFIKVRNKKIRVTDQNLQKTYNHLIELLQNKDPSFIFSFENAFPDFSDKLLKKKPELQQSEIEFCALLKMKLTTKEIAKYTYIETRTVQNKKYKLRKKLGIPQNVDIYQWINNL</sequence>
<dbReference type="InterPro" id="IPR019734">
    <property type="entry name" value="TPR_rpt"/>
</dbReference>
<dbReference type="RefSeq" id="WP_007839684.1">
    <property type="nucleotide sequence ID" value="NZ_AKJY01000003.1"/>
</dbReference>
<dbReference type="Gene3D" id="1.10.10.10">
    <property type="entry name" value="Winged helix-like DNA-binding domain superfamily/Winged helix DNA-binding domain"/>
    <property type="match status" value="1"/>
</dbReference>
<dbReference type="AlphaFoldDB" id="J2K6E9"/>
<evidence type="ECO:0000256" key="2">
    <source>
        <dbReference type="SAM" id="Phobius"/>
    </source>
</evidence>
<name>J2K6E9_9FLAO</name>
<dbReference type="PROSITE" id="PS50005">
    <property type="entry name" value="TPR"/>
    <property type="match status" value="1"/>
</dbReference>
<dbReference type="GO" id="GO:0003677">
    <property type="term" value="F:DNA binding"/>
    <property type="evidence" value="ECO:0007669"/>
    <property type="project" value="InterPro"/>
</dbReference>
<reference evidence="3 4" key="1">
    <citation type="journal article" date="2012" name="J. Bacteriol.">
        <title>Twenty-one genome sequences from Pseudomonas species and 19 genome sequences from diverse bacteria isolated from the rhizosphere and endosphere of Populus deltoides.</title>
        <authorList>
            <person name="Brown S.D."/>
            <person name="Utturkar S.M."/>
            <person name="Klingeman D.M."/>
            <person name="Johnson C.M."/>
            <person name="Martin S.L."/>
            <person name="Land M.L."/>
            <person name="Lu T.Y."/>
            <person name="Schadt C.W."/>
            <person name="Doktycz M.J."/>
            <person name="Pelletier D.A."/>
        </authorList>
    </citation>
    <scope>NUCLEOTIDE SEQUENCE [LARGE SCALE GENOMIC DNA]</scope>
    <source>
        <strain evidence="3 4">CF314</strain>
    </source>
</reference>
<dbReference type="SUPFAM" id="SSF48452">
    <property type="entry name" value="TPR-like"/>
    <property type="match status" value="1"/>
</dbReference>
<dbReference type="SUPFAM" id="SSF46894">
    <property type="entry name" value="C-terminal effector domain of the bipartite response regulators"/>
    <property type="match status" value="1"/>
</dbReference>
<dbReference type="InterPro" id="IPR036388">
    <property type="entry name" value="WH-like_DNA-bd_sf"/>
</dbReference>
<comment type="caution">
    <text evidence="3">The sequence shown here is derived from an EMBL/GenBank/DDBJ whole genome shotgun (WGS) entry which is preliminary data.</text>
</comment>
<dbReference type="Gene3D" id="1.25.40.10">
    <property type="entry name" value="Tetratricopeptide repeat domain"/>
    <property type="match status" value="1"/>
</dbReference>
<evidence type="ECO:0000256" key="1">
    <source>
        <dbReference type="PROSITE-ProRule" id="PRU00339"/>
    </source>
</evidence>
<evidence type="ECO:0000313" key="3">
    <source>
        <dbReference type="EMBL" id="EJL75795.1"/>
    </source>
</evidence>